<evidence type="ECO:0000256" key="2">
    <source>
        <dbReference type="ARBA" id="ARBA00022475"/>
    </source>
</evidence>
<dbReference type="Proteomes" id="UP000279541">
    <property type="component" value="Chromosome"/>
</dbReference>
<gene>
    <name evidence="9" type="ORF">EG359_06840</name>
</gene>
<feature type="coiled-coil region" evidence="6">
    <location>
        <begin position="312"/>
        <end position="376"/>
    </location>
</feature>
<keyword evidence="6" id="KW-0175">Coiled coil</keyword>
<evidence type="ECO:0000313" key="9">
    <source>
        <dbReference type="EMBL" id="AZA99333.1"/>
    </source>
</evidence>
<organism evidence="9 10">
    <name type="scientific">Chryseobacterium joostei</name>
    <dbReference type="NCBI Taxonomy" id="112234"/>
    <lineage>
        <taxon>Bacteria</taxon>
        <taxon>Pseudomonadati</taxon>
        <taxon>Bacteroidota</taxon>
        <taxon>Flavobacteriia</taxon>
        <taxon>Flavobacteriales</taxon>
        <taxon>Weeksellaceae</taxon>
        <taxon>Chryseobacterium group</taxon>
        <taxon>Chryseobacterium</taxon>
    </lineage>
</organism>
<comment type="subcellular location">
    <subcellularLocation>
        <location evidence="1">Cell membrane</location>
        <topology evidence="1">Multi-pass membrane protein</topology>
    </subcellularLocation>
</comment>
<feature type="domain" description="Polysaccharide chain length determinant N-terminal" evidence="8">
    <location>
        <begin position="62"/>
        <end position="147"/>
    </location>
</feature>
<evidence type="ECO:0000256" key="3">
    <source>
        <dbReference type="ARBA" id="ARBA00022692"/>
    </source>
</evidence>
<sequence>MFPIRILFSIREITLLYPLRKARTLIKELPRLFLLQQLPLQQEYSLGFYKKKIMNNENIRFLKPLLRGLPVVILAMVISVLAAKKYLNYVTPMYESTAKLKLADTQQGVPSANLFKDFDVFASANKISTEIEVLKSTSLIEKTLSKLPLSTEIYRKGKVQSVELFNDSPIKIEATFSNDKNKDKKFLLNVLSKQTYSITVPGTVTPKNGNFGTPLHITNGQILISLNENYIKSKPDVKIIDQYEIEFLSREKLLDNINKNLDIVSVDKDVPVIRINFKSNVPEKAALIVNTLAETYIQDYIENKYRAANTTVDFLKGEIGQANHKLSDVENQIENYKNKEHIINIPQETETDLRKIAQLKIQKSNLKMNLDAIKDLNGYIAQGKDNYLDLATNFEAFNDLLSTEMMKNIKQLQAEKKDLLLTYTPEHEKVKIIDTKIKDLTDYQTESIRNTQKNLQIKYNDIDQDIRIAEQSFVGLPEKEKLLNIMNREFNLYEKNYNFLNEKRIDAEIAKAAKISFHKIITRGEVSSHPVSPMRSIIIIVAVLMSLIGSIALIYAIHFAKAKVSDVYTIEKNSSIPIAFTTPFIKKRERIPYYFLENILEMELKGIIKEKKIICITSYDNPEHHTFHAKNIINAMQMQSKKVLVVDVANTLKDIQTEHYINFSGDENLKLTSNDIHKIILEKIKSMDICIVNNQAIRQGKMPLLFLKIADQNLFLLDSRKTATKSIMNVELLKDEYKLDHLWFILNKEGYNPSILTTIKKLIQKK</sequence>
<evidence type="ECO:0000256" key="7">
    <source>
        <dbReference type="SAM" id="Phobius"/>
    </source>
</evidence>
<evidence type="ECO:0000313" key="10">
    <source>
        <dbReference type="Proteomes" id="UP000279541"/>
    </source>
</evidence>
<evidence type="ECO:0000256" key="6">
    <source>
        <dbReference type="SAM" id="Coils"/>
    </source>
</evidence>
<reference evidence="9 10" key="1">
    <citation type="submission" date="2018-11" db="EMBL/GenBank/DDBJ databases">
        <title>Proposal to divide the Flavobacteriaceae and reorganize its genera based on Amino Acid Identity values calculated from whole genome sequences.</title>
        <authorList>
            <person name="Nicholson A.C."/>
            <person name="Gulvik C.A."/>
            <person name="Whitney A.M."/>
            <person name="Humrighouse B.W."/>
            <person name="Bell M."/>
            <person name="Holmes B."/>
            <person name="Steigerwalt A.G."/>
            <person name="Villarma A."/>
            <person name="Sheth M."/>
            <person name="Batra D."/>
            <person name="Pryor J."/>
            <person name="Bernardet J.-F."/>
            <person name="Hugo C."/>
            <person name="Kampfer P."/>
            <person name="Newman J."/>
            <person name="McQuiston J.R."/>
        </authorList>
    </citation>
    <scope>NUCLEOTIDE SEQUENCE [LARGE SCALE GENOMIC DNA]</scope>
    <source>
        <strain evidence="9 10">DSM 16927</strain>
    </source>
</reference>
<evidence type="ECO:0000256" key="5">
    <source>
        <dbReference type="ARBA" id="ARBA00023136"/>
    </source>
</evidence>
<dbReference type="PANTHER" id="PTHR32309">
    <property type="entry name" value="TYROSINE-PROTEIN KINASE"/>
    <property type="match status" value="1"/>
</dbReference>
<dbReference type="PANTHER" id="PTHR32309:SF31">
    <property type="entry name" value="CAPSULAR EXOPOLYSACCHARIDE FAMILY"/>
    <property type="match status" value="1"/>
</dbReference>
<evidence type="ECO:0000256" key="1">
    <source>
        <dbReference type="ARBA" id="ARBA00004651"/>
    </source>
</evidence>
<evidence type="ECO:0000256" key="4">
    <source>
        <dbReference type="ARBA" id="ARBA00022989"/>
    </source>
</evidence>
<protein>
    <recommendedName>
        <fullName evidence="8">Polysaccharide chain length determinant N-terminal domain-containing protein</fullName>
    </recommendedName>
</protein>
<dbReference type="EMBL" id="CP033926">
    <property type="protein sequence ID" value="AZA99333.1"/>
    <property type="molecule type" value="Genomic_DNA"/>
</dbReference>
<keyword evidence="3 7" id="KW-0812">Transmembrane</keyword>
<feature type="transmembrane region" description="Helical" evidence="7">
    <location>
        <begin position="537"/>
        <end position="557"/>
    </location>
</feature>
<keyword evidence="4 7" id="KW-1133">Transmembrane helix</keyword>
<keyword evidence="10" id="KW-1185">Reference proteome</keyword>
<dbReference type="Pfam" id="PF02706">
    <property type="entry name" value="Wzz"/>
    <property type="match status" value="1"/>
</dbReference>
<accession>A0ABM7BKW0</accession>
<keyword evidence="2" id="KW-1003">Cell membrane</keyword>
<dbReference type="InterPro" id="IPR003856">
    <property type="entry name" value="LPS_length_determ_N"/>
</dbReference>
<proteinExistence type="predicted"/>
<keyword evidence="5 7" id="KW-0472">Membrane</keyword>
<name>A0ABM7BKW0_9FLAO</name>
<dbReference type="InterPro" id="IPR050445">
    <property type="entry name" value="Bact_polysacc_biosynth/exp"/>
</dbReference>
<evidence type="ECO:0000259" key="8">
    <source>
        <dbReference type="Pfam" id="PF02706"/>
    </source>
</evidence>